<name>A0AAV7HQ82_COTGL</name>
<dbReference type="EMBL" id="JAHXZJ010002237">
    <property type="protein sequence ID" value="KAH0546297.1"/>
    <property type="molecule type" value="Genomic_DNA"/>
</dbReference>
<comment type="caution">
    <text evidence="1">The sequence shown here is derived from an EMBL/GenBank/DDBJ whole genome shotgun (WGS) entry which is preliminary data.</text>
</comment>
<dbReference type="Proteomes" id="UP000826195">
    <property type="component" value="Unassembled WGS sequence"/>
</dbReference>
<reference evidence="1 2" key="1">
    <citation type="journal article" date="2021" name="J. Hered.">
        <title>A chromosome-level genome assembly of the parasitoid wasp, Cotesia glomerata (Hymenoptera: Braconidae).</title>
        <authorList>
            <person name="Pinto B.J."/>
            <person name="Weis J.J."/>
            <person name="Gamble T."/>
            <person name="Ode P.J."/>
            <person name="Paul R."/>
            <person name="Zaspel J.M."/>
        </authorList>
    </citation>
    <scope>NUCLEOTIDE SEQUENCE [LARGE SCALE GENOMIC DNA]</scope>
    <source>
        <strain evidence="1">CgM1</strain>
    </source>
</reference>
<accession>A0AAV7HQ82</accession>
<sequence>MGWWWLYDRQDDVANSLIAAEPGRAPGNSFKVVCVNPQLSRKLKLSFARPDAFSSHLAIGLSHQQHLHPGQEAVLASIYTGSPSYSILSSRGEI</sequence>
<evidence type="ECO:0000313" key="1">
    <source>
        <dbReference type="EMBL" id="KAH0546297.1"/>
    </source>
</evidence>
<dbReference type="AlphaFoldDB" id="A0AAV7HQ82"/>
<gene>
    <name evidence="1" type="ORF">KQX54_008047</name>
</gene>
<proteinExistence type="predicted"/>
<keyword evidence="2" id="KW-1185">Reference proteome</keyword>
<evidence type="ECO:0000313" key="2">
    <source>
        <dbReference type="Proteomes" id="UP000826195"/>
    </source>
</evidence>
<protein>
    <submittedName>
        <fullName evidence="1">Uncharacterized protein</fullName>
    </submittedName>
</protein>
<organism evidence="1 2">
    <name type="scientific">Cotesia glomerata</name>
    <name type="common">Lepidopteran parasitic wasp</name>
    <name type="synonym">Apanteles glomeratus</name>
    <dbReference type="NCBI Taxonomy" id="32391"/>
    <lineage>
        <taxon>Eukaryota</taxon>
        <taxon>Metazoa</taxon>
        <taxon>Ecdysozoa</taxon>
        <taxon>Arthropoda</taxon>
        <taxon>Hexapoda</taxon>
        <taxon>Insecta</taxon>
        <taxon>Pterygota</taxon>
        <taxon>Neoptera</taxon>
        <taxon>Endopterygota</taxon>
        <taxon>Hymenoptera</taxon>
        <taxon>Apocrita</taxon>
        <taxon>Ichneumonoidea</taxon>
        <taxon>Braconidae</taxon>
        <taxon>Microgastrinae</taxon>
        <taxon>Cotesia</taxon>
    </lineage>
</organism>